<protein>
    <submittedName>
        <fullName evidence="2">Uncharacterized protein</fullName>
    </submittedName>
</protein>
<name>A0A8X6KB77_TRICU</name>
<dbReference type="EMBL" id="BMAO01030392">
    <property type="protein sequence ID" value="GFQ67741.1"/>
    <property type="molecule type" value="Genomic_DNA"/>
</dbReference>
<comment type="caution">
    <text evidence="2">The sequence shown here is derived from an EMBL/GenBank/DDBJ whole genome shotgun (WGS) entry which is preliminary data.</text>
</comment>
<reference evidence="2" key="1">
    <citation type="submission" date="2020-07" db="EMBL/GenBank/DDBJ databases">
        <title>Multicomponent nature underlies the extraordinary mechanical properties of spider dragline silk.</title>
        <authorList>
            <person name="Kono N."/>
            <person name="Nakamura H."/>
            <person name="Mori M."/>
            <person name="Yoshida Y."/>
            <person name="Ohtoshi R."/>
            <person name="Malay A.D."/>
            <person name="Moran D.A.P."/>
            <person name="Tomita M."/>
            <person name="Numata K."/>
            <person name="Arakawa K."/>
        </authorList>
    </citation>
    <scope>NUCLEOTIDE SEQUENCE</scope>
</reference>
<feature type="compositionally biased region" description="Basic and acidic residues" evidence="1">
    <location>
        <begin position="48"/>
        <end position="61"/>
    </location>
</feature>
<accession>A0A8X6KB77</accession>
<feature type="region of interest" description="Disordered" evidence="1">
    <location>
        <begin position="46"/>
        <end position="70"/>
    </location>
</feature>
<evidence type="ECO:0000313" key="3">
    <source>
        <dbReference type="Proteomes" id="UP000887116"/>
    </source>
</evidence>
<proteinExistence type="predicted"/>
<keyword evidence="3" id="KW-1185">Reference proteome</keyword>
<sequence length="70" mass="8129">MSLKVAAFVKSRECLRKPQTSELSPLALSKRSIVYIRWSLKGKTHQTRNHEYTDSKKRDITRGAMISQEH</sequence>
<dbReference type="Proteomes" id="UP000887116">
    <property type="component" value="Unassembled WGS sequence"/>
</dbReference>
<dbReference type="AlphaFoldDB" id="A0A8X6KB77"/>
<organism evidence="2 3">
    <name type="scientific">Trichonephila clavata</name>
    <name type="common">Joro spider</name>
    <name type="synonym">Nephila clavata</name>
    <dbReference type="NCBI Taxonomy" id="2740835"/>
    <lineage>
        <taxon>Eukaryota</taxon>
        <taxon>Metazoa</taxon>
        <taxon>Ecdysozoa</taxon>
        <taxon>Arthropoda</taxon>
        <taxon>Chelicerata</taxon>
        <taxon>Arachnida</taxon>
        <taxon>Araneae</taxon>
        <taxon>Araneomorphae</taxon>
        <taxon>Entelegynae</taxon>
        <taxon>Araneoidea</taxon>
        <taxon>Nephilidae</taxon>
        <taxon>Trichonephila</taxon>
    </lineage>
</organism>
<evidence type="ECO:0000256" key="1">
    <source>
        <dbReference type="SAM" id="MobiDB-lite"/>
    </source>
</evidence>
<gene>
    <name evidence="2" type="ORF">TNCT_691291</name>
</gene>
<evidence type="ECO:0000313" key="2">
    <source>
        <dbReference type="EMBL" id="GFQ67741.1"/>
    </source>
</evidence>